<name>A0A5V6RMF8_SALNE</name>
<evidence type="ECO:0000313" key="2">
    <source>
        <dbReference type="EMBL" id="EBU8272207.1"/>
    </source>
</evidence>
<dbReference type="EMBL" id="AAHDHY010000035">
    <property type="protein sequence ID" value="EBU8272207.1"/>
    <property type="molecule type" value="Genomic_DNA"/>
</dbReference>
<evidence type="ECO:0000256" key="1">
    <source>
        <dbReference type="SAM" id="MobiDB-lite"/>
    </source>
</evidence>
<feature type="region of interest" description="Disordered" evidence="1">
    <location>
        <begin position="1"/>
        <end position="27"/>
    </location>
</feature>
<accession>A0A5V6RMF8</accession>
<comment type="caution">
    <text evidence="2">The sequence shown here is derived from an EMBL/GenBank/DDBJ whole genome shotgun (WGS) entry which is preliminary data.</text>
</comment>
<evidence type="ECO:0008006" key="3">
    <source>
        <dbReference type="Google" id="ProtNLM"/>
    </source>
</evidence>
<dbReference type="AlphaFoldDB" id="A0A5V6RMF8"/>
<feature type="region of interest" description="Disordered" evidence="1">
    <location>
        <begin position="412"/>
        <end position="437"/>
    </location>
</feature>
<feature type="compositionally biased region" description="Low complexity" evidence="1">
    <location>
        <begin position="412"/>
        <end position="431"/>
    </location>
</feature>
<gene>
    <name evidence="2" type="ORF">DLL80_23860</name>
</gene>
<organism evidence="2">
    <name type="scientific">Salmonella newport</name>
    <dbReference type="NCBI Taxonomy" id="108619"/>
    <lineage>
        <taxon>Bacteria</taxon>
        <taxon>Pseudomonadati</taxon>
        <taxon>Pseudomonadota</taxon>
        <taxon>Gammaproteobacteria</taxon>
        <taxon>Enterobacterales</taxon>
        <taxon>Enterobacteriaceae</taxon>
        <taxon>Salmonella</taxon>
    </lineage>
</organism>
<feature type="compositionally biased region" description="Polar residues" evidence="1">
    <location>
        <begin position="1"/>
        <end position="21"/>
    </location>
</feature>
<sequence length="437" mass="47053">MDFNNYSMFDDSYNPTQSNVLGENLAPTAGYSDQLPALDFENDGRTAQDWKQQARQANIDADPNPDVDSDNYYVTAKGNKYQKVSNTKVDQVMEAVGAFLSTSQATGNDGAAAMAAGKAVYNLEGRAKRFNQIDKLEATNRYNDIDIAKWIETGDNADLTRNAGKWQNMGNGMEANTLTGETRMIPGYQQTPKLKQVNLGDRVAFVDAQGNEVKSMAKGVAPKEGDLNGGGSIGLDAIENEGGQGYQKDPTTGQWTKPKFNSKGQVVGYEVAGVKQTEQLNSQQTAAAPDANQQLVSNDLNTVNSASPDQIERFTGQLVGRSTTARDIASSLDPDTRKVYQASERLSGQLGNAAIAGAKAAGASGINTEAEIKRFTASVPQVDYTSPENYKASIQKIQEYAENFKQQLIRQKTGAAPAATQQPTAAPAKTGDYSHLW</sequence>
<proteinExistence type="predicted"/>
<reference evidence="2" key="1">
    <citation type="submission" date="2018-05" db="EMBL/GenBank/DDBJ databases">
        <authorList>
            <person name="Ashton P.M."/>
            <person name="Dallman T."/>
            <person name="Nair S."/>
            <person name="De Pinna E."/>
            <person name="Peters T."/>
            <person name="Grant K."/>
        </authorList>
    </citation>
    <scope>NUCLEOTIDE SEQUENCE</scope>
    <source>
        <strain evidence="2">412137</strain>
    </source>
</reference>
<protein>
    <recommendedName>
        <fullName evidence="3">DNA transfer protein</fullName>
    </recommendedName>
</protein>